<proteinExistence type="predicted"/>
<dbReference type="GO" id="GO:0005085">
    <property type="term" value="F:guanyl-nucleotide exchange factor activity"/>
    <property type="evidence" value="ECO:0007669"/>
    <property type="project" value="InterPro"/>
</dbReference>
<feature type="compositionally biased region" description="Basic and acidic residues" evidence="1">
    <location>
        <begin position="109"/>
        <end position="121"/>
    </location>
</feature>
<dbReference type="PANTHER" id="PTHR12673">
    <property type="entry name" value="FACIOGENITAL DYSPLASIA PROTEIN"/>
    <property type="match status" value="1"/>
</dbReference>
<dbReference type="InterPro" id="IPR000219">
    <property type="entry name" value="DH_dom"/>
</dbReference>
<dbReference type="Pfam" id="PF00621">
    <property type="entry name" value="RhoGEF"/>
    <property type="match status" value="1"/>
</dbReference>
<dbReference type="InterPro" id="IPR035899">
    <property type="entry name" value="DBL_dom_sf"/>
</dbReference>
<feature type="compositionally biased region" description="Polar residues" evidence="1">
    <location>
        <begin position="159"/>
        <end position="168"/>
    </location>
</feature>
<dbReference type="EMBL" id="KV921411">
    <property type="protein sequence ID" value="ORE15738.1"/>
    <property type="molecule type" value="Genomic_DNA"/>
</dbReference>
<name>A0A1X0RV18_RHIZD</name>
<dbReference type="GO" id="GO:0005737">
    <property type="term" value="C:cytoplasm"/>
    <property type="evidence" value="ECO:0007669"/>
    <property type="project" value="TreeGrafter"/>
</dbReference>
<dbReference type="VEuPathDB" id="FungiDB:BCV72DRAFT_201955"/>
<evidence type="ECO:0000313" key="4">
    <source>
        <dbReference type="Proteomes" id="UP000242381"/>
    </source>
</evidence>
<dbReference type="Gene3D" id="1.20.900.10">
    <property type="entry name" value="Dbl homology (DH) domain"/>
    <property type="match status" value="1"/>
</dbReference>
<dbReference type="InterPro" id="IPR051092">
    <property type="entry name" value="FYVE_RhoGEF_PH"/>
</dbReference>
<protein>
    <submittedName>
        <fullName evidence="3">Dbl homology domain-containing protein</fullName>
    </submittedName>
</protein>
<dbReference type="PANTHER" id="PTHR12673:SF159">
    <property type="entry name" value="LD03170P"/>
    <property type="match status" value="1"/>
</dbReference>
<sequence>MSLIVFGDGMKGSAHVRFRGRRVGASEMIYKNLKKREKQGELLVLDINEFRTLSGNLRHHTVQERTFYNILIWNQDVVVSRFGEGLKILTVSSFSTSNLSISSRNSRQSQEEPTKKNDRRNSPRLRPISQFFFSRDEEDSLEECPEFSRSSSSTSTYSLQTPVTPSRASSRKRMSAIITSSDGSREDVRAAISIWKERVSELSACECGQSDCLSRFLLELNLAKDRPEMQKQRFSKSPSTKDTSMKKFILNELLETERSYNQLLHLIQSKYMQPMIQEASRSKYSLVKSSDIPLLFSHLPELLQLSNKLLAQFNEKPNQIGQVFKDVDSEFVVFLKYAIHYKTNMKSIRKACKNSLFIRIDQEILASRDTNRLGMSDYLIAPIQRIPRYCLLIKGTLLLLSNHDINL</sequence>
<organism evidence="3 4">
    <name type="scientific">Rhizopus microsporus</name>
    <dbReference type="NCBI Taxonomy" id="58291"/>
    <lineage>
        <taxon>Eukaryota</taxon>
        <taxon>Fungi</taxon>
        <taxon>Fungi incertae sedis</taxon>
        <taxon>Mucoromycota</taxon>
        <taxon>Mucoromycotina</taxon>
        <taxon>Mucoromycetes</taxon>
        <taxon>Mucorales</taxon>
        <taxon>Mucorineae</taxon>
        <taxon>Rhizopodaceae</taxon>
        <taxon>Rhizopus</taxon>
    </lineage>
</organism>
<gene>
    <name evidence="3" type="ORF">BCV71DRAFT_266270</name>
</gene>
<dbReference type="PROSITE" id="PS50010">
    <property type="entry name" value="DH_2"/>
    <property type="match status" value="1"/>
</dbReference>
<dbReference type="AlphaFoldDB" id="A0A1X0RV18"/>
<dbReference type="SMART" id="SM00325">
    <property type="entry name" value="RhoGEF"/>
    <property type="match status" value="1"/>
</dbReference>
<dbReference type="SUPFAM" id="SSF48065">
    <property type="entry name" value="DBL homology domain (DH-domain)"/>
    <property type="match status" value="1"/>
</dbReference>
<evidence type="ECO:0000313" key="3">
    <source>
        <dbReference type="EMBL" id="ORE15738.1"/>
    </source>
</evidence>
<dbReference type="Proteomes" id="UP000242381">
    <property type="component" value="Unassembled WGS sequence"/>
</dbReference>
<evidence type="ECO:0000259" key="2">
    <source>
        <dbReference type="PROSITE" id="PS50010"/>
    </source>
</evidence>
<accession>A0A1X0RV18</accession>
<feature type="region of interest" description="Disordered" evidence="1">
    <location>
        <begin position="100"/>
        <end position="123"/>
    </location>
</feature>
<reference evidence="3 4" key="1">
    <citation type="journal article" date="2016" name="Proc. Natl. Acad. Sci. U.S.A.">
        <title>Lipid metabolic changes in an early divergent fungus govern the establishment of a mutualistic symbiosis with endobacteria.</title>
        <authorList>
            <person name="Lastovetsky O.A."/>
            <person name="Gaspar M.L."/>
            <person name="Mondo S.J."/>
            <person name="LaButti K.M."/>
            <person name="Sandor L."/>
            <person name="Grigoriev I.V."/>
            <person name="Henry S.A."/>
            <person name="Pawlowska T.E."/>
        </authorList>
    </citation>
    <scope>NUCLEOTIDE SEQUENCE [LARGE SCALE GENOMIC DNA]</scope>
    <source>
        <strain evidence="3 4">ATCC 11559</strain>
    </source>
</reference>
<dbReference type="VEuPathDB" id="FungiDB:BCV72DRAFT_335980"/>
<evidence type="ECO:0000256" key="1">
    <source>
        <dbReference type="SAM" id="MobiDB-lite"/>
    </source>
</evidence>
<feature type="region of interest" description="Disordered" evidence="1">
    <location>
        <begin position="137"/>
        <end position="180"/>
    </location>
</feature>
<feature type="compositionally biased region" description="Low complexity" evidence="1">
    <location>
        <begin position="148"/>
        <end position="158"/>
    </location>
</feature>
<feature type="domain" description="DH" evidence="2">
    <location>
        <begin position="245"/>
        <end position="394"/>
    </location>
</feature>